<gene>
    <name evidence="11" type="primary">apbE</name>
    <name evidence="11" type="ORF">ARTSIC4J27_1570</name>
</gene>
<keyword evidence="8" id="KW-0460">Magnesium</keyword>
<evidence type="ECO:0000256" key="5">
    <source>
        <dbReference type="ARBA" id="ARBA00022679"/>
    </source>
</evidence>
<evidence type="ECO:0000256" key="3">
    <source>
        <dbReference type="ARBA" id="ARBA00016337"/>
    </source>
</evidence>
<dbReference type="EMBL" id="CAQI01000039">
    <property type="protein sequence ID" value="CCQ45622.1"/>
    <property type="molecule type" value="Genomic_DNA"/>
</dbReference>
<dbReference type="AlphaFoldDB" id="A0A024H166"/>
<protein>
    <recommendedName>
        <fullName evidence="3">FAD:protein FMN transferase</fullName>
        <ecNumber evidence="2">2.7.1.180</ecNumber>
    </recommendedName>
    <alternativeName>
        <fullName evidence="9">Flavin transferase</fullName>
    </alternativeName>
</protein>
<dbReference type="GO" id="GO:0046872">
    <property type="term" value="F:metal ion binding"/>
    <property type="evidence" value="ECO:0007669"/>
    <property type="project" value="UniProtKB-KW"/>
</dbReference>
<proteinExistence type="predicted"/>
<dbReference type="RefSeq" id="WP_050054613.1">
    <property type="nucleotide sequence ID" value="NZ_CAQI01000039.1"/>
</dbReference>
<keyword evidence="12" id="KW-1185">Reference proteome</keyword>
<evidence type="ECO:0000256" key="2">
    <source>
        <dbReference type="ARBA" id="ARBA00011955"/>
    </source>
</evidence>
<dbReference type="Proteomes" id="UP000035722">
    <property type="component" value="Unassembled WGS sequence"/>
</dbReference>
<dbReference type="STRING" id="861266.ARTSIC4J27_1570"/>
<name>A0A024H166_9MICC</name>
<dbReference type="InterPro" id="IPR003374">
    <property type="entry name" value="ApbE-like_sf"/>
</dbReference>
<dbReference type="Pfam" id="PF02424">
    <property type="entry name" value="ApbE"/>
    <property type="match status" value="1"/>
</dbReference>
<evidence type="ECO:0000256" key="1">
    <source>
        <dbReference type="ARBA" id="ARBA00001946"/>
    </source>
</evidence>
<comment type="cofactor">
    <cofactor evidence="1">
        <name>Mg(2+)</name>
        <dbReference type="ChEBI" id="CHEBI:18420"/>
    </cofactor>
</comment>
<sequence length="290" mass="30908">MPYADWEDFAFEGIGTQWEISTPVPLGGTVRACLMDRVERFDAEWSRFRSDSRVSALARKPGRYEFPDEAGGLGALYRTLYGITDGAMTPLIGASLERLGYDAGYSLKPSGSPLMAPPWDEVLEWAGTTITTSAPVVLDIGAAGKGLLVDLLADELLGEGLESFIIDASGDLLACGPLPTEVALEHPYNPAQAIGIVPLADRALCASASNRRAWGDGLHHVLDGTTGEPVRTAVATWALADTAMLADALATALFFVPGDQLQEQFDFSWLTVFSDGSAARSADFEGTLFT</sequence>
<keyword evidence="6" id="KW-0479">Metal-binding</keyword>
<evidence type="ECO:0000313" key="12">
    <source>
        <dbReference type="Proteomes" id="UP000035722"/>
    </source>
</evidence>
<dbReference type="EC" id="2.7.1.180" evidence="2"/>
<keyword evidence="7" id="KW-0274">FAD</keyword>
<evidence type="ECO:0000256" key="4">
    <source>
        <dbReference type="ARBA" id="ARBA00022630"/>
    </source>
</evidence>
<dbReference type="PANTHER" id="PTHR30040">
    <property type="entry name" value="THIAMINE BIOSYNTHESIS LIPOPROTEIN APBE"/>
    <property type="match status" value="1"/>
</dbReference>
<evidence type="ECO:0000256" key="10">
    <source>
        <dbReference type="ARBA" id="ARBA00048540"/>
    </source>
</evidence>
<comment type="caution">
    <text evidence="11">The sequence shown here is derived from an EMBL/GenBank/DDBJ whole genome shotgun (WGS) entry which is preliminary data.</text>
</comment>
<keyword evidence="5" id="KW-0808">Transferase</keyword>
<accession>A0A024H166</accession>
<keyword evidence="4" id="KW-0285">Flavoprotein</keyword>
<evidence type="ECO:0000256" key="9">
    <source>
        <dbReference type="ARBA" id="ARBA00031306"/>
    </source>
</evidence>
<reference evidence="12" key="1">
    <citation type="journal article" date="2014" name="Genome Announc.">
        <title>Genome Sequence of Arthrobacter siccitolerans 4J27, a Xeroprotectant-Producing Desiccation-Tolerant Microorganism.</title>
        <authorList>
            <person name="Manzanera M."/>
            <person name="Santa-Cruz-Calvo L."/>
            <person name="Vilchez J.I."/>
            <person name="Garcia-Fontana C."/>
            <person name="Silva-Castro G.A."/>
            <person name="Calvo C."/>
            <person name="Gonzalez-Lopez J."/>
        </authorList>
    </citation>
    <scope>NUCLEOTIDE SEQUENCE [LARGE SCALE GENOMIC DNA]</scope>
    <source>
        <strain evidence="12">4J27</strain>
    </source>
</reference>
<dbReference type="InterPro" id="IPR024932">
    <property type="entry name" value="ApbE"/>
</dbReference>
<evidence type="ECO:0000256" key="6">
    <source>
        <dbReference type="ARBA" id="ARBA00022723"/>
    </source>
</evidence>
<comment type="catalytic activity">
    <reaction evidence="10">
        <text>L-threonyl-[protein] + FAD = FMN-L-threonyl-[protein] + AMP + H(+)</text>
        <dbReference type="Rhea" id="RHEA:36847"/>
        <dbReference type="Rhea" id="RHEA-COMP:11060"/>
        <dbReference type="Rhea" id="RHEA-COMP:11061"/>
        <dbReference type="ChEBI" id="CHEBI:15378"/>
        <dbReference type="ChEBI" id="CHEBI:30013"/>
        <dbReference type="ChEBI" id="CHEBI:57692"/>
        <dbReference type="ChEBI" id="CHEBI:74257"/>
        <dbReference type="ChEBI" id="CHEBI:456215"/>
        <dbReference type="EC" id="2.7.1.180"/>
    </reaction>
</comment>
<evidence type="ECO:0000256" key="8">
    <source>
        <dbReference type="ARBA" id="ARBA00022842"/>
    </source>
</evidence>
<dbReference type="OrthoDB" id="3728306at2"/>
<organism evidence="11 12">
    <name type="scientific">Pseudarthrobacter siccitolerans</name>
    <dbReference type="NCBI Taxonomy" id="861266"/>
    <lineage>
        <taxon>Bacteria</taxon>
        <taxon>Bacillati</taxon>
        <taxon>Actinomycetota</taxon>
        <taxon>Actinomycetes</taxon>
        <taxon>Micrococcales</taxon>
        <taxon>Micrococcaceae</taxon>
        <taxon>Pseudarthrobacter</taxon>
    </lineage>
</organism>
<dbReference type="Gene3D" id="3.10.520.10">
    <property type="entry name" value="ApbE-like domains"/>
    <property type="match status" value="1"/>
</dbReference>
<evidence type="ECO:0000256" key="7">
    <source>
        <dbReference type="ARBA" id="ARBA00022827"/>
    </source>
</evidence>
<dbReference type="PANTHER" id="PTHR30040:SF2">
    <property type="entry name" value="FAD:PROTEIN FMN TRANSFERASE"/>
    <property type="match status" value="1"/>
</dbReference>
<dbReference type="GO" id="GO:0016740">
    <property type="term" value="F:transferase activity"/>
    <property type="evidence" value="ECO:0007669"/>
    <property type="project" value="UniProtKB-KW"/>
</dbReference>
<dbReference type="SUPFAM" id="SSF143631">
    <property type="entry name" value="ApbE-like"/>
    <property type="match status" value="1"/>
</dbReference>
<evidence type="ECO:0000313" key="11">
    <source>
        <dbReference type="EMBL" id="CCQ45622.1"/>
    </source>
</evidence>